<evidence type="ECO:0000313" key="2">
    <source>
        <dbReference type="Proteomes" id="UP000595437"/>
    </source>
</evidence>
<proteinExistence type="predicted"/>
<name>A0A7T8JY60_CALRO</name>
<dbReference type="Proteomes" id="UP000595437">
    <property type="component" value="Chromosome 14"/>
</dbReference>
<organism evidence="1 2">
    <name type="scientific">Caligus rogercresseyi</name>
    <name type="common">Sea louse</name>
    <dbReference type="NCBI Taxonomy" id="217165"/>
    <lineage>
        <taxon>Eukaryota</taxon>
        <taxon>Metazoa</taxon>
        <taxon>Ecdysozoa</taxon>
        <taxon>Arthropoda</taxon>
        <taxon>Crustacea</taxon>
        <taxon>Multicrustacea</taxon>
        <taxon>Hexanauplia</taxon>
        <taxon>Copepoda</taxon>
        <taxon>Siphonostomatoida</taxon>
        <taxon>Caligidae</taxon>
        <taxon>Caligus</taxon>
    </lineage>
</organism>
<protein>
    <submittedName>
        <fullName evidence="1">Uncharacterized protein</fullName>
    </submittedName>
</protein>
<accession>A0A7T8JY60</accession>
<keyword evidence="2" id="KW-1185">Reference proteome</keyword>
<evidence type="ECO:0000313" key="1">
    <source>
        <dbReference type="EMBL" id="QQP39488.1"/>
    </source>
</evidence>
<sequence>MIRFFRGEIPQKNFFSSEGGYHNWNFLNNEYQAVGIHFLRGWNRALIDFETGLHCRESMSQISDRYQSLPGVRFVYTDSLKECRFAYQIVLAFDRRSLTLERIRSYRHWNNLNHIYGVVHVSYELIEDFKT</sequence>
<dbReference type="EMBL" id="CP045903">
    <property type="protein sequence ID" value="QQP39488.1"/>
    <property type="molecule type" value="Genomic_DNA"/>
</dbReference>
<reference evidence="2" key="1">
    <citation type="submission" date="2021-01" db="EMBL/GenBank/DDBJ databases">
        <title>Caligus Genome Assembly.</title>
        <authorList>
            <person name="Gallardo-Escarate C."/>
        </authorList>
    </citation>
    <scope>NUCLEOTIDE SEQUENCE [LARGE SCALE GENOMIC DNA]</scope>
</reference>
<dbReference type="OrthoDB" id="10407044at2759"/>
<dbReference type="AlphaFoldDB" id="A0A7T8JY60"/>
<gene>
    <name evidence="1" type="ORF">FKW44_020382</name>
</gene>
<feature type="non-terminal residue" evidence="1">
    <location>
        <position position="131"/>
    </location>
</feature>